<name>A0AAW9RNQ7_9GAMM</name>
<gene>
    <name evidence="3" type="ORF">V3330_16185</name>
</gene>
<comment type="caution">
    <text evidence="3">The sequence shown here is derived from an EMBL/GenBank/DDBJ whole genome shotgun (WGS) entry which is preliminary data.</text>
</comment>
<dbReference type="InterPro" id="IPR003870">
    <property type="entry name" value="DUF222"/>
</dbReference>
<evidence type="ECO:0000256" key="1">
    <source>
        <dbReference type="ARBA" id="ARBA00023450"/>
    </source>
</evidence>
<reference evidence="3 4" key="1">
    <citation type="submission" date="2024-02" db="EMBL/GenBank/DDBJ databases">
        <title>A novel Wenzhouxiangellaceae bacterium, isolated from coastal sediments.</title>
        <authorList>
            <person name="Du Z.-J."/>
            <person name="Ye Y.-Q."/>
            <person name="Zhang X.-Y."/>
        </authorList>
    </citation>
    <scope>NUCLEOTIDE SEQUENCE [LARGE SCALE GENOMIC DNA]</scope>
    <source>
        <strain evidence="3 4">CH-27</strain>
    </source>
</reference>
<protein>
    <submittedName>
        <fullName evidence="3">DUF222 domain-containing protein</fullName>
    </submittedName>
</protein>
<evidence type="ECO:0000313" key="4">
    <source>
        <dbReference type="Proteomes" id="UP001359886"/>
    </source>
</evidence>
<dbReference type="GO" id="GO:0004519">
    <property type="term" value="F:endonuclease activity"/>
    <property type="evidence" value="ECO:0007669"/>
    <property type="project" value="InterPro"/>
</dbReference>
<dbReference type="AlphaFoldDB" id="A0AAW9RNQ7"/>
<sequence length="487" mass="53847">MKPSYVNPHPNDRIRQLADDITSLAAHIDAAMFRWLSLLAEFDETGGWAGDGIRSLAHWLNWQCGMSLGTARERVRVARALKDLPRTSEQFRLGRLSYSKVRAITREATPENEDILLHIARHGTAWHIEKIIRLWRREQRLEAVKDENRRHALRELYFRTDDDGSLILQARFTPEQGAVVRQALEALLETQQRERRDVPEEAKQAAAPDPLQSCAAPIASRRADALARLAEEWLRGEGSASPSANAQAARTGGDRFVVNLHTDLDTLRRGGTGTEAELGAEGIDAVKISAETSRRLACDAGVVHWLDAKPHNANPEHPPVVSGQIANLPIDGGVRWKPLSVGRKTRTVPPAIRRALQRRDGRCRFPGCTATRFVDAHHIHHWADGGSTHIDNLVLLCRHHHRLVHEGGFGLQRTAAGDFHFTTPAGARIPQAPTKNSRGNVFALMAANAATGLEITPATPRPNWDGGGMDEDIVLHALSLRRPEANG</sequence>
<dbReference type="EMBL" id="JAZHOG010000012">
    <property type="protein sequence ID" value="MEJ8569171.1"/>
    <property type="molecule type" value="Genomic_DNA"/>
</dbReference>
<dbReference type="InterPro" id="IPR003615">
    <property type="entry name" value="HNH_nuc"/>
</dbReference>
<dbReference type="Gene3D" id="1.10.30.50">
    <property type="match status" value="1"/>
</dbReference>
<feature type="domain" description="HNH nuclease" evidence="2">
    <location>
        <begin position="351"/>
        <end position="402"/>
    </location>
</feature>
<proteinExistence type="inferred from homology"/>
<dbReference type="GO" id="GO:0003676">
    <property type="term" value="F:nucleic acid binding"/>
    <property type="evidence" value="ECO:0007669"/>
    <property type="project" value="InterPro"/>
</dbReference>
<dbReference type="CDD" id="cd00085">
    <property type="entry name" value="HNHc"/>
    <property type="match status" value="1"/>
</dbReference>
<accession>A0AAW9RNQ7</accession>
<evidence type="ECO:0000259" key="2">
    <source>
        <dbReference type="SMART" id="SM00507"/>
    </source>
</evidence>
<dbReference type="GO" id="GO:0008270">
    <property type="term" value="F:zinc ion binding"/>
    <property type="evidence" value="ECO:0007669"/>
    <property type="project" value="InterPro"/>
</dbReference>
<dbReference type="RefSeq" id="WP_354696496.1">
    <property type="nucleotide sequence ID" value="NZ_JAZHOG010000012.1"/>
</dbReference>
<dbReference type="SMART" id="SM00507">
    <property type="entry name" value="HNHc"/>
    <property type="match status" value="1"/>
</dbReference>
<comment type="similarity">
    <text evidence="1">Belongs to the Rv1128c/1148c/1588c/1702c/1945/3466 family.</text>
</comment>
<organism evidence="3 4">
    <name type="scientific">Elongatibacter sediminis</name>
    <dbReference type="NCBI Taxonomy" id="3119006"/>
    <lineage>
        <taxon>Bacteria</taxon>
        <taxon>Pseudomonadati</taxon>
        <taxon>Pseudomonadota</taxon>
        <taxon>Gammaproteobacteria</taxon>
        <taxon>Chromatiales</taxon>
        <taxon>Wenzhouxiangellaceae</taxon>
        <taxon>Elongatibacter</taxon>
    </lineage>
</organism>
<dbReference type="Pfam" id="PF02720">
    <property type="entry name" value="DUF222"/>
    <property type="match status" value="1"/>
</dbReference>
<dbReference type="Pfam" id="PF01844">
    <property type="entry name" value="HNH"/>
    <property type="match status" value="1"/>
</dbReference>
<evidence type="ECO:0000313" key="3">
    <source>
        <dbReference type="EMBL" id="MEJ8569171.1"/>
    </source>
</evidence>
<dbReference type="InterPro" id="IPR002711">
    <property type="entry name" value="HNH"/>
</dbReference>
<keyword evidence="4" id="KW-1185">Reference proteome</keyword>
<dbReference type="Proteomes" id="UP001359886">
    <property type="component" value="Unassembled WGS sequence"/>
</dbReference>